<dbReference type="OrthoDB" id="674225at2"/>
<proteinExistence type="predicted"/>
<protein>
    <submittedName>
        <fullName evidence="1">Uncharacterized protein</fullName>
    </submittedName>
</protein>
<evidence type="ECO:0000313" key="2">
    <source>
        <dbReference type="Proteomes" id="UP000184212"/>
    </source>
</evidence>
<keyword evidence="2" id="KW-1185">Reference proteome</keyword>
<sequence length="129" mass="14156">MGAYNVLHTKVTCPNCTSGYTGRIQFKVGEVWQYDYQIGDVLKVTPGDTALLGVDVMVYGISENPVCPACDFSNGEEYDILIKDLTIVECKLMVDPSLYLSVNQGCYYFLPVGPKTQPGQLNEAPGSKF</sequence>
<reference evidence="1 2" key="1">
    <citation type="submission" date="2016-11" db="EMBL/GenBank/DDBJ databases">
        <authorList>
            <person name="Jaros S."/>
            <person name="Januszkiewicz K."/>
            <person name="Wedrychowicz H."/>
        </authorList>
    </citation>
    <scope>NUCLEOTIDE SEQUENCE [LARGE SCALE GENOMIC DNA]</scope>
    <source>
        <strain evidence="1 2">DSM 24574</strain>
    </source>
</reference>
<dbReference type="AlphaFoldDB" id="A0A1M5JFR3"/>
<dbReference type="RefSeq" id="WP_073129717.1">
    <property type="nucleotide sequence ID" value="NZ_FQWQ01000001.1"/>
</dbReference>
<evidence type="ECO:0000313" key="1">
    <source>
        <dbReference type="EMBL" id="SHG39129.1"/>
    </source>
</evidence>
<dbReference type="EMBL" id="FQWQ01000001">
    <property type="protein sequence ID" value="SHG39129.1"/>
    <property type="molecule type" value="Genomic_DNA"/>
</dbReference>
<organism evidence="1 2">
    <name type="scientific">Chryseolinea serpens</name>
    <dbReference type="NCBI Taxonomy" id="947013"/>
    <lineage>
        <taxon>Bacteria</taxon>
        <taxon>Pseudomonadati</taxon>
        <taxon>Bacteroidota</taxon>
        <taxon>Cytophagia</taxon>
        <taxon>Cytophagales</taxon>
        <taxon>Fulvivirgaceae</taxon>
        <taxon>Chryseolinea</taxon>
    </lineage>
</organism>
<gene>
    <name evidence="1" type="ORF">SAMN04488109_0026</name>
</gene>
<name>A0A1M5JFR3_9BACT</name>
<dbReference type="Proteomes" id="UP000184212">
    <property type="component" value="Unassembled WGS sequence"/>
</dbReference>
<dbReference type="STRING" id="947013.SAMN04488109_0026"/>
<accession>A0A1M5JFR3</accession>